<sequence>MAGVTGDEGWLLSIGIIPEMRTQISVELFLRAVSAMRTQFHNIDPNEVSDHYIKSINTTNVSQLKGALSQLYGHLLVTCPTYHFAKQFAKSKPGLVDRCRDTICHGADLPFVFGLPLRDQQMFTETDYDFSIDSNSVVVNTSSGGVRGQTLNVVNHFINQFLNIPYAEPPVGPRRFSPPQPLKTPKQPSCFGYTLEGWTVGSIFQDIYNGSVLATNDVVIVSVNYRLGPLGFLYGGDHTSPGNVGLYDQLLGLKWVRENIHLFGGDRDQITIFGESAGSWSVLAHILSPLSKGLFKRAVMQSVLYNKNRPALSTVEGLQKAKDLAKRLNYVDLMVGATKDEGPVLAVSCVPEMRAHLTVESFIRAVNRLSDEYRNIGVEEVSDYYLQSIDTTNESQLKGALSALYGDLITCPTYHFAKQLAKSGQNISTHVYGN</sequence>
<dbReference type="PROSITE" id="PS00122">
    <property type="entry name" value="CARBOXYLESTERASE_B_1"/>
    <property type="match status" value="1"/>
</dbReference>
<evidence type="ECO:0000256" key="2">
    <source>
        <dbReference type="ARBA" id="ARBA00022487"/>
    </source>
</evidence>
<evidence type="ECO:0000313" key="8">
    <source>
        <dbReference type="Proteomes" id="UP000728032"/>
    </source>
</evidence>
<dbReference type="GO" id="GO:0019695">
    <property type="term" value="P:choline metabolic process"/>
    <property type="evidence" value="ECO:0007669"/>
    <property type="project" value="TreeGrafter"/>
</dbReference>
<evidence type="ECO:0000259" key="6">
    <source>
        <dbReference type="Pfam" id="PF00135"/>
    </source>
</evidence>
<evidence type="ECO:0000313" key="7">
    <source>
        <dbReference type="EMBL" id="CAD7652202.1"/>
    </source>
</evidence>
<dbReference type="Gene3D" id="3.40.50.1820">
    <property type="entry name" value="alpha/beta hydrolase"/>
    <property type="match status" value="4"/>
</dbReference>
<keyword evidence="4" id="KW-0325">Glycoprotein</keyword>
<dbReference type="Pfam" id="PF00135">
    <property type="entry name" value="COesterase"/>
    <property type="match status" value="2"/>
</dbReference>
<dbReference type="Proteomes" id="UP000728032">
    <property type="component" value="Unassembled WGS sequence"/>
</dbReference>
<reference evidence="7" key="1">
    <citation type="submission" date="2020-11" db="EMBL/GenBank/DDBJ databases">
        <authorList>
            <person name="Tran Van P."/>
        </authorList>
    </citation>
    <scope>NUCLEOTIDE SEQUENCE</scope>
</reference>
<evidence type="ECO:0000256" key="5">
    <source>
        <dbReference type="RuleBase" id="RU361235"/>
    </source>
</evidence>
<dbReference type="InterPro" id="IPR019826">
    <property type="entry name" value="Carboxylesterase_B_AS"/>
</dbReference>
<keyword evidence="8" id="KW-1185">Reference proteome</keyword>
<dbReference type="PANTHER" id="PTHR43918">
    <property type="entry name" value="ACETYLCHOLINESTERASE"/>
    <property type="match status" value="1"/>
</dbReference>
<dbReference type="InterPro" id="IPR002018">
    <property type="entry name" value="CarbesteraseB"/>
</dbReference>
<dbReference type="GO" id="GO:0006581">
    <property type="term" value="P:acetylcholine catabolic process"/>
    <property type="evidence" value="ECO:0007669"/>
    <property type="project" value="TreeGrafter"/>
</dbReference>
<dbReference type="OrthoDB" id="19653at2759"/>
<accession>A0A7R9QNQ7</accession>
<dbReference type="SUPFAM" id="SSF53474">
    <property type="entry name" value="alpha/beta-Hydrolases"/>
    <property type="match status" value="2"/>
</dbReference>
<evidence type="ECO:0000256" key="1">
    <source>
        <dbReference type="ARBA" id="ARBA00005964"/>
    </source>
</evidence>
<keyword evidence="3 5" id="KW-0378">Hydrolase</keyword>
<dbReference type="GO" id="GO:0003990">
    <property type="term" value="F:acetylcholinesterase activity"/>
    <property type="evidence" value="ECO:0007669"/>
    <property type="project" value="TreeGrafter"/>
</dbReference>
<organism evidence="7">
    <name type="scientific">Oppiella nova</name>
    <dbReference type="NCBI Taxonomy" id="334625"/>
    <lineage>
        <taxon>Eukaryota</taxon>
        <taxon>Metazoa</taxon>
        <taxon>Ecdysozoa</taxon>
        <taxon>Arthropoda</taxon>
        <taxon>Chelicerata</taxon>
        <taxon>Arachnida</taxon>
        <taxon>Acari</taxon>
        <taxon>Acariformes</taxon>
        <taxon>Sarcoptiformes</taxon>
        <taxon>Oribatida</taxon>
        <taxon>Brachypylina</taxon>
        <taxon>Oppioidea</taxon>
        <taxon>Oppiidae</taxon>
        <taxon>Oppiella</taxon>
    </lineage>
</organism>
<feature type="domain" description="Carboxylesterase type B" evidence="6">
    <location>
        <begin position="200"/>
        <end position="329"/>
    </location>
</feature>
<dbReference type="EMBL" id="OC920095">
    <property type="protein sequence ID" value="CAD7652202.1"/>
    <property type="molecule type" value="Genomic_DNA"/>
</dbReference>
<proteinExistence type="inferred from homology"/>
<dbReference type="EC" id="3.1.1.-" evidence="5"/>
<comment type="similarity">
    <text evidence="1 5">Belongs to the type-B carboxylesterase/lipase family.</text>
</comment>
<dbReference type="InterPro" id="IPR050654">
    <property type="entry name" value="AChE-related_enzymes"/>
</dbReference>
<name>A0A7R9QNQ7_9ACAR</name>
<keyword evidence="2" id="KW-0719">Serine esterase</keyword>
<gene>
    <name evidence="7" type="ORF">ONB1V03_LOCUS8867</name>
</gene>
<feature type="domain" description="Carboxylesterase type B" evidence="6">
    <location>
        <begin position="136"/>
        <end position="183"/>
    </location>
</feature>
<dbReference type="GO" id="GO:0005886">
    <property type="term" value="C:plasma membrane"/>
    <property type="evidence" value="ECO:0007669"/>
    <property type="project" value="TreeGrafter"/>
</dbReference>
<dbReference type="GO" id="GO:0005615">
    <property type="term" value="C:extracellular space"/>
    <property type="evidence" value="ECO:0007669"/>
    <property type="project" value="TreeGrafter"/>
</dbReference>
<dbReference type="InterPro" id="IPR029058">
    <property type="entry name" value="AB_hydrolase_fold"/>
</dbReference>
<evidence type="ECO:0000256" key="4">
    <source>
        <dbReference type="ARBA" id="ARBA00023180"/>
    </source>
</evidence>
<evidence type="ECO:0000256" key="3">
    <source>
        <dbReference type="ARBA" id="ARBA00022801"/>
    </source>
</evidence>
<protein>
    <recommendedName>
        <fullName evidence="5">Carboxylic ester hydrolase</fullName>
        <ecNumber evidence="5">3.1.1.-</ecNumber>
    </recommendedName>
</protein>
<dbReference type="PANTHER" id="PTHR43918:SF4">
    <property type="entry name" value="CARBOXYLIC ESTER HYDROLASE"/>
    <property type="match status" value="1"/>
</dbReference>
<dbReference type="EMBL" id="CAJPVJ010005270">
    <property type="protein sequence ID" value="CAG2169389.1"/>
    <property type="molecule type" value="Genomic_DNA"/>
</dbReference>
<dbReference type="AlphaFoldDB" id="A0A7R9QNQ7"/>